<evidence type="ECO:0000313" key="2">
    <source>
        <dbReference type="Proteomes" id="UP000515734"/>
    </source>
</evidence>
<protein>
    <submittedName>
        <fullName evidence="1">Uncharacterized protein</fullName>
    </submittedName>
</protein>
<sequence length="239" mass="25243">MPTAPDTFLVTCGGIGAIGVDYVDVGVEPDEDVVYAFVHFRPRIPKGEVIWAPGLTPPRGVQLDPIRARFSPEDGKLRTLVAAPVNEKQTITATGDPFTLAFEGQATVSIPANATPAVVRTALQNLPNIGTGNIQVTGNNGGPWTAHFTGTLGGMNVPQLTATGATVTTHTQGASNEGVRLVANTDLLALDHLIYDIDFDVPNSDRTVRGFAILAPTEANETIALETVDRLPHRSFLGI</sequence>
<gene>
    <name evidence="1" type="ORF">NIIDNTM18_42340</name>
</gene>
<organism evidence="1 2">
    <name type="scientific">Mycolicibacterium litorale</name>
    <dbReference type="NCBI Taxonomy" id="758802"/>
    <lineage>
        <taxon>Bacteria</taxon>
        <taxon>Bacillati</taxon>
        <taxon>Actinomycetota</taxon>
        <taxon>Actinomycetes</taxon>
        <taxon>Mycobacteriales</taxon>
        <taxon>Mycobacteriaceae</taxon>
        <taxon>Mycolicibacterium</taxon>
    </lineage>
</organism>
<reference evidence="1 2" key="1">
    <citation type="submission" date="2020-07" db="EMBL/GenBank/DDBJ databases">
        <title>Complete genome sequence of Mycolicibacterium litorale like strain isolated from cardiac implantable electronic device infection.</title>
        <authorList>
            <person name="Fukano H."/>
            <person name="Miyama H."/>
            <person name="Hoshino Y."/>
        </authorList>
    </citation>
    <scope>NUCLEOTIDE SEQUENCE [LARGE SCALE GENOMIC DNA]</scope>
    <source>
        <strain evidence="1 2">NIIDNTM18</strain>
    </source>
</reference>
<dbReference type="AlphaFoldDB" id="A0A6S6PAD9"/>
<accession>A0A6S6PAD9</accession>
<name>A0A6S6PAD9_9MYCO</name>
<dbReference type="EMBL" id="AP023287">
    <property type="protein sequence ID" value="BCI54956.1"/>
    <property type="molecule type" value="Genomic_DNA"/>
</dbReference>
<dbReference type="RefSeq" id="WP_185292741.1">
    <property type="nucleotide sequence ID" value="NZ_AP023287.1"/>
</dbReference>
<dbReference type="Proteomes" id="UP000515734">
    <property type="component" value="Chromosome"/>
</dbReference>
<evidence type="ECO:0000313" key="1">
    <source>
        <dbReference type="EMBL" id="BCI54956.1"/>
    </source>
</evidence>
<proteinExistence type="predicted"/>